<dbReference type="FunFam" id="1.10.510.10:FF:000594">
    <property type="entry name" value="Myosin light chain kinase isoform-III"/>
    <property type="match status" value="1"/>
</dbReference>
<accession>A0A0M9A629</accession>
<dbReference type="InterPro" id="IPR000719">
    <property type="entry name" value="Prot_kinase_dom"/>
</dbReference>
<protein>
    <submittedName>
        <fullName evidence="8">Myosin light chain kinase, smooth muscle</fullName>
    </submittedName>
</protein>
<dbReference type="SUPFAM" id="SSF56112">
    <property type="entry name" value="Protein kinase-like (PK-like)"/>
    <property type="match status" value="1"/>
</dbReference>
<evidence type="ECO:0000256" key="6">
    <source>
        <dbReference type="SAM" id="MobiDB-lite"/>
    </source>
</evidence>
<keyword evidence="1" id="KW-0723">Serine/threonine-protein kinase</keyword>
<dbReference type="SMART" id="SM00220">
    <property type="entry name" value="S_TKc"/>
    <property type="match status" value="1"/>
</dbReference>
<dbReference type="GO" id="GO:0005524">
    <property type="term" value="F:ATP binding"/>
    <property type="evidence" value="ECO:0007669"/>
    <property type="project" value="UniProtKB-KW"/>
</dbReference>
<dbReference type="PANTHER" id="PTHR24342:SF20">
    <property type="entry name" value="MYOSIN LIGHT CHAIN KINASE, SMOOTH MUSCLE"/>
    <property type="match status" value="1"/>
</dbReference>
<dbReference type="OrthoDB" id="10260894at2759"/>
<dbReference type="Pfam" id="PF00069">
    <property type="entry name" value="Pkinase"/>
    <property type="match status" value="1"/>
</dbReference>
<dbReference type="GO" id="GO:0043065">
    <property type="term" value="P:positive regulation of apoptotic process"/>
    <property type="evidence" value="ECO:0007669"/>
    <property type="project" value="TreeGrafter"/>
</dbReference>
<keyword evidence="5" id="KW-0067">ATP-binding</keyword>
<keyword evidence="9" id="KW-1185">Reference proteome</keyword>
<reference evidence="8 9" key="1">
    <citation type="submission" date="2015-07" db="EMBL/GenBank/DDBJ databases">
        <title>The genome of Melipona quadrifasciata.</title>
        <authorList>
            <person name="Pan H."/>
            <person name="Kapheim K."/>
        </authorList>
    </citation>
    <scope>NUCLEOTIDE SEQUENCE [LARGE SCALE GENOMIC DNA]</scope>
    <source>
        <strain evidence="8">0111107301</strain>
        <tissue evidence="8">Whole body</tissue>
    </source>
</reference>
<feature type="region of interest" description="Disordered" evidence="6">
    <location>
        <begin position="379"/>
        <end position="398"/>
    </location>
</feature>
<dbReference type="PROSITE" id="PS50011">
    <property type="entry name" value="PROTEIN_KINASE_DOM"/>
    <property type="match status" value="1"/>
</dbReference>
<evidence type="ECO:0000256" key="5">
    <source>
        <dbReference type="ARBA" id="ARBA00022840"/>
    </source>
</evidence>
<name>A0A0M9A629_9HYME</name>
<evidence type="ECO:0000256" key="3">
    <source>
        <dbReference type="ARBA" id="ARBA00022741"/>
    </source>
</evidence>
<dbReference type="GO" id="GO:0005634">
    <property type="term" value="C:nucleus"/>
    <property type="evidence" value="ECO:0007669"/>
    <property type="project" value="TreeGrafter"/>
</dbReference>
<evidence type="ECO:0000256" key="2">
    <source>
        <dbReference type="ARBA" id="ARBA00022679"/>
    </source>
</evidence>
<evidence type="ECO:0000259" key="7">
    <source>
        <dbReference type="PROSITE" id="PS50011"/>
    </source>
</evidence>
<dbReference type="PROSITE" id="PS00108">
    <property type="entry name" value="PROTEIN_KINASE_ST"/>
    <property type="match status" value="1"/>
</dbReference>
<dbReference type="Gene3D" id="1.10.510.10">
    <property type="entry name" value="Transferase(Phosphotransferase) domain 1"/>
    <property type="match status" value="1"/>
</dbReference>
<dbReference type="PANTHER" id="PTHR24342">
    <property type="entry name" value="SERINE/THREONINE-PROTEIN KINASE 17"/>
    <property type="match status" value="1"/>
</dbReference>
<feature type="region of interest" description="Disordered" evidence="6">
    <location>
        <begin position="531"/>
        <end position="580"/>
    </location>
</feature>
<evidence type="ECO:0000313" key="8">
    <source>
        <dbReference type="EMBL" id="KOX76683.1"/>
    </source>
</evidence>
<dbReference type="InterPro" id="IPR008271">
    <property type="entry name" value="Ser/Thr_kinase_AS"/>
</dbReference>
<keyword evidence="4 8" id="KW-0418">Kinase</keyword>
<dbReference type="InterPro" id="IPR011009">
    <property type="entry name" value="Kinase-like_dom_sf"/>
</dbReference>
<dbReference type="AlphaFoldDB" id="A0A0M9A629"/>
<evidence type="ECO:0000256" key="4">
    <source>
        <dbReference type="ARBA" id="ARBA00022777"/>
    </source>
</evidence>
<feature type="region of interest" description="Disordered" evidence="6">
    <location>
        <begin position="621"/>
        <end position="676"/>
    </location>
</feature>
<evidence type="ECO:0000256" key="1">
    <source>
        <dbReference type="ARBA" id="ARBA00022527"/>
    </source>
</evidence>
<dbReference type="STRING" id="166423.A0A0M9A629"/>
<dbReference type="Proteomes" id="UP000053105">
    <property type="component" value="Unassembled WGS sequence"/>
</dbReference>
<sequence>MEKWRFTEVEPSFPYRNVTVRRGVEFNDHYDIQSEIGRWQIALEHSRHELTGIGLTMQEERKKRFRDIRRYFDSTLLGTTAHDKSDHGRSWQISCLHEMEREQLTRSKFTNATAVLVPETFNEILTRGKFGTVYRCKEKVSGLMLAAKVVNTAKKEDRRAVEREVEIMRRLQHPRLIQLYDAIDTGKQIHVVLELIEGGELFERVIDDDFVLTERSCAVFLRQICEGVEFIHRQNILHLDLKPENILCLTKEGNRIKIIDFGLAREYDPKKKLQVLFGTPEFVAPEVVNFDQIGYGTDMWSIGVICYVLLSGLSPFMGDTDLETMANVTIAKYDFDHDAFADISEDAKDFIRCLLVKDKDKRMSAAECREHRWLAKKPASQQQRQVKEMAKPQSRSVQIPRVRTSNVDELDVTKDNLRLFVERWREHPDSPYLIDIPQQLNSTGDHEELVSLRGQSPSPCASICSTLSETTDSSPRESHGTFLTVPSFGYGLERRASESVATQKPRSDPASQIVLAEEIIKLSERLRSIAMGACETPNDEETTTSVIGERGSKRNEPDEKEKEKKRNEAREKRNGSVVENSECNEITEKLSSIMRHRKLNGTTFHSNRSFDKYETNTGNVFASLRKTGRQKREEDSLESSRSESLEKKVEDATRDETSDERIPRKDGEMDLTPPWRRPRVKQFGETSRDVPRISGLRNLHKSLNLDEPANTKDLLLHLLGEWEEVATRPSGVGRKSVSVDWCGEESVARKTMNSLAEYFQSKQQKSTAANRWRFSYSWSVEVKGEIFSRLRAMFNM</sequence>
<evidence type="ECO:0000313" key="9">
    <source>
        <dbReference type="Proteomes" id="UP000053105"/>
    </source>
</evidence>
<gene>
    <name evidence="8" type="ORF">WN51_11036</name>
</gene>
<keyword evidence="3" id="KW-0547">Nucleotide-binding</keyword>
<organism evidence="8 9">
    <name type="scientific">Melipona quadrifasciata</name>
    <dbReference type="NCBI Taxonomy" id="166423"/>
    <lineage>
        <taxon>Eukaryota</taxon>
        <taxon>Metazoa</taxon>
        <taxon>Ecdysozoa</taxon>
        <taxon>Arthropoda</taxon>
        <taxon>Hexapoda</taxon>
        <taxon>Insecta</taxon>
        <taxon>Pterygota</taxon>
        <taxon>Neoptera</taxon>
        <taxon>Endopterygota</taxon>
        <taxon>Hymenoptera</taxon>
        <taxon>Apocrita</taxon>
        <taxon>Aculeata</taxon>
        <taxon>Apoidea</taxon>
        <taxon>Anthophila</taxon>
        <taxon>Apidae</taxon>
        <taxon>Melipona</taxon>
    </lineage>
</organism>
<dbReference type="Gene3D" id="3.30.200.20">
    <property type="entry name" value="Phosphorylase Kinase, domain 1"/>
    <property type="match status" value="1"/>
</dbReference>
<proteinExistence type="predicted"/>
<dbReference type="EMBL" id="KQ435742">
    <property type="protein sequence ID" value="KOX76683.1"/>
    <property type="molecule type" value="Genomic_DNA"/>
</dbReference>
<feature type="compositionally biased region" description="Basic and acidic residues" evidence="6">
    <location>
        <begin position="550"/>
        <end position="574"/>
    </location>
</feature>
<feature type="domain" description="Protein kinase" evidence="7">
    <location>
        <begin position="119"/>
        <end position="374"/>
    </location>
</feature>
<feature type="compositionally biased region" description="Basic and acidic residues" evidence="6">
    <location>
        <begin position="630"/>
        <end position="668"/>
    </location>
</feature>
<dbReference type="GO" id="GO:0035556">
    <property type="term" value="P:intracellular signal transduction"/>
    <property type="evidence" value="ECO:0007669"/>
    <property type="project" value="TreeGrafter"/>
</dbReference>
<keyword evidence="2" id="KW-0808">Transferase</keyword>
<dbReference type="GO" id="GO:0004674">
    <property type="term" value="F:protein serine/threonine kinase activity"/>
    <property type="evidence" value="ECO:0007669"/>
    <property type="project" value="UniProtKB-KW"/>
</dbReference>
<dbReference type="CDD" id="cd14103">
    <property type="entry name" value="STKc_MLCK"/>
    <property type="match status" value="1"/>
</dbReference>